<sequence>MGEIGTLTGPASDYAPIWAAVERGATLEDIDRNWTFDRLCAYSEYQRMKADFKSAWAQFYRDQNRRQGDG</sequence>
<organism evidence="1 2">
    <name type="scientific">Fibrobacter intestinalis</name>
    <dbReference type="NCBI Taxonomy" id="28122"/>
    <lineage>
        <taxon>Bacteria</taxon>
        <taxon>Pseudomonadati</taxon>
        <taxon>Fibrobacterota</taxon>
        <taxon>Fibrobacteria</taxon>
        <taxon>Fibrobacterales</taxon>
        <taxon>Fibrobacteraceae</taxon>
        <taxon>Fibrobacter</taxon>
    </lineage>
</organism>
<keyword evidence="2" id="KW-1185">Reference proteome</keyword>
<name>A0A1M6UTZ2_9BACT</name>
<proteinExistence type="predicted"/>
<reference evidence="2" key="1">
    <citation type="submission" date="2016-11" db="EMBL/GenBank/DDBJ databases">
        <authorList>
            <person name="Varghese N."/>
            <person name="Submissions S."/>
        </authorList>
    </citation>
    <scope>NUCLEOTIDE SEQUENCE [LARGE SCALE GENOMIC DNA]</scope>
    <source>
        <strain evidence="2">UWOS</strain>
    </source>
</reference>
<gene>
    <name evidence="1" type="ORF">SAMN05720469_11562</name>
</gene>
<evidence type="ECO:0000313" key="1">
    <source>
        <dbReference type="EMBL" id="SHK72677.1"/>
    </source>
</evidence>
<accession>A0A1M6UTZ2</accession>
<protein>
    <submittedName>
        <fullName evidence="1">Uncharacterized protein</fullName>
    </submittedName>
</protein>
<evidence type="ECO:0000313" key="2">
    <source>
        <dbReference type="Proteomes" id="UP000184275"/>
    </source>
</evidence>
<dbReference type="AlphaFoldDB" id="A0A1M6UTZ2"/>
<dbReference type="Proteomes" id="UP000184275">
    <property type="component" value="Unassembled WGS sequence"/>
</dbReference>
<dbReference type="EMBL" id="FRAW01000015">
    <property type="protein sequence ID" value="SHK72677.1"/>
    <property type="molecule type" value="Genomic_DNA"/>
</dbReference>
<dbReference type="RefSeq" id="WP_073304446.1">
    <property type="nucleotide sequence ID" value="NZ_FRAW01000015.1"/>
</dbReference>